<evidence type="ECO:0000256" key="3">
    <source>
        <dbReference type="ARBA" id="ARBA00022801"/>
    </source>
</evidence>
<keyword evidence="6" id="KW-0732">Signal</keyword>
<organism evidence="8 9">
    <name type="scientific">Heterodera trifolii</name>
    <dbReference type="NCBI Taxonomy" id="157864"/>
    <lineage>
        <taxon>Eukaryota</taxon>
        <taxon>Metazoa</taxon>
        <taxon>Ecdysozoa</taxon>
        <taxon>Nematoda</taxon>
        <taxon>Chromadorea</taxon>
        <taxon>Rhabditida</taxon>
        <taxon>Tylenchina</taxon>
        <taxon>Tylenchomorpha</taxon>
        <taxon>Tylenchoidea</taxon>
        <taxon>Heteroderidae</taxon>
        <taxon>Heteroderinae</taxon>
        <taxon>Heterodera</taxon>
    </lineage>
</organism>
<evidence type="ECO:0000313" key="9">
    <source>
        <dbReference type="Proteomes" id="UP001620626"/>
    </source>
</evidence>
<feature type="compositionally biased region" description="Low complexity" evidence="5">
    <location>
        <begin position="3707"/>
        <end position="3716"/>
    </location>
</feature>
<keyword evidence="4" id="KW-0227">DNA damage</keyword>
<dbReference type="SMART" id="SM00382">
    <property type="entry name" value="AAA"/>
    <property type="match status" value="3"/>
</dbReference>
<feature type="chain" id="PRO_5044827034" description="ATP-dependent DNA helicase" evidence="6">
    <location>
        <begin position="18"/>
        <end position="4250"/>
    </location>
</feature>
<feature type="compositionally biased region" description="Low complexity" evidence="5">
    <location>
        <begin position="219"/>
        <end position="234"/>
    </location>
</feature>
<dbReference type="InterPro" id="IPR003653">
    <property type="entry name" value="Peptidase_C48_C"/>
</dbReference>
<feature type="compositionally biased region" description="Low complexity" evidence="5">
    <location>
        <begin position="3200"/>
        <end position="3218"/>
    </location>
</feature>
<evidence type="ECO:0000256" key="5">
    <source>
        <dbReference type="SAM" id="MobiDB-lite"/>
    </source>
</evidence>
<comment type="catalytic activity">
    <reaction evidence="4">
        <text>ATP + H2O = ADP + phosphate + H(+)</text>
        <dbReference type="Rhea" id="RHEA:13065"/>
        <dbReference type="ChEBI" id="CHEBI:15377"/>
        <dbReference type="ChEBI" id="CHEBI:15378"/>
        <dbReference type="ChEBI" id="CHEBI:30616"/>
        <dbReference type="ChEBI" id="CHEBI:43474"/>
        <dbReference type="ChEBI" id="CHEBI:456216"/>
        <dbReference type="EC" id="5.6.2.3"/>
    </reaction>
</comment>
<evidence type="ECO:0000313" key="8">
    <source>
        <dbReference type="EMBL" id="KAL3118873.1"/>
    </source>
</evidence>
<protein>
    <recommendedName>
        <fullName evidence="4">ATP-dependent DNA helicase</fullName>
        <ecNumber evidence="4">5.6.2.3</ecNumber>
    </recommendedName>
</protein>
<feature type="compositionally biased region" description="Polar residues" evidence="5">
    <location>
        <begin position="109"/>
        <end position="128"/>
    </location>
</feature>
<keyword evidence="4" id="KW-0347">Helicase</keyword>
<dbReference type="Gene3D" id="3.40.50.300">
    <property type="entry name" value="P-loop containing nucleotide triphosphate hydrolases"/>
    <property type="match status" value="3"/>
</dbReference>
<keyword evidence="9" id="KW-1185">Reference proteome</keyword>
<comment type="cofactor">
    <cofactor evidence="4">
        <name>Mg(2+)</name>
        <dbReference type="ChEBI" id="CHEBI:18420"/>
    </cofactor>
</comment>
<feature type="compositionally biased region" description="Polar residues" evidence="5">
    <location>
        <begin position="955"/>
        <end position="971"/>
    </location>
</feature>
<feature type="region of interest" description="Disordered" evidence="5">
    <location>
        <begin position="2126"/>
        <end position="2165"/>
    </location>
</feature>
<keyword evidence="4" id="KW-0234">DNA repair</keyword>
<feature type="compositionally biased region" description="Low complexity" evidence="5">
    <location>
        <begin position="2145"/>
        <end position="2154"/>
    </location>
</feature>
<feature type="compositionally biased region" description="Basic residues" evidence="5">
    <location>
        <begin position="3696"/>
        <end position="3706"/>
    </location>
</feature>
<dbReference type="InterPro" id="IPR010285">
    <property type="entry name" value="DNA_helicase_pif1-like_DEAD"/>
</dbReference>
<dbReference type="CDD" id="cd18809">
    <property type="entry name" value="SF1_C_RecD"/>
    <property type="match status" value="1"/>
</dbReference>
<dbReference type="InterPro" id="IPR025476">
    <property type="entry name" value="Helitron_helicase-like"/>
</dbReference>
<keyword evidence="2" id="KW-0645">Protease</keyword>
<reference evidence="8 9" key="1">
    <citation type="submission" date="2024-10" db="EMBL/GenBank/DDBJ databases">
        <authorList>
            <person name="Kim D."/>
        </authorList>
    </citation>
    <scope>NUCLEOTIDE SEQUENCE [LARGE SCALE GENOMIC DNA]</scope>
    <source>
        <strain evidence="8">BH-2024</strain>
    </source>
</reference>
<feature type="region of interest" description="Disordered" evidence="5">
    <location>
        <begin position="2513"/>
        <end position="2533"/>
    </location>
</feature>
<dbReference type="GO" id="GO:0006310">
    <property type="term" value="P:DNA recombination"/>
    <property type="evidence" value="ECO:0007669"/>
    <property type="project" value="UniProtKB-KW"/>
</dbReference>
<dbReference type="Gene3D" id="3.40.395.10">
    <property type="entry name" value="Adenoviral Proteinase, Chain A"/>
    <property type="match status" value="3"/>
</dbReference>
<dbReference type="SUPFAM" id="SSF54001">
    <property type="entry name" value="Cysteine proteinases"/>
    <property type="match status" value="3"/>
</dbReference>
<name>A0ABD2LUU9_9BILA</name>
<keyword evidence="3 4" id="KW-0378">Hydrolase</keyword>
<dbReference type="PANTHER" id="PTHR10492">
    <property type="match status" value="1"/>
</dbReference>
<dbReference type="SUPFAM" id="SSF52540">
    <property type="entry name" value="P-loop containing nucleoside triphosphate hydrolases"/>
    <property type="match status" value="4"/>
</dbReference>
<feature type="compositionally biased region" description="Basic residues" evidence="5">
    <location>
        <begin position="199"/>
        <end position="209"/>
    </location>
</feature>
<evidence type="ECO:0000256" key="2">
    <source>
        <dbReference type="ARBA" id="ARBA00022670"/>
    </source>
</evidence>
<dbReference type="Pfam" id="PF05970">
    <property type="entry name" value="PIF1"/>
    <property type="match status" value="3"/>
</dbReference>
<dbReference type="GO" id="GO:0008233">
    <property type="term" value="F:peptidase activity"/>
    <property type="evidence" value="ECO:0007669"/>
    <property type="project" value="UniProtKB-KW"/>
</dbReference>
<keyword evidence="4" id="KW-0067">ATP-binding</keyword>
<dbReference type="PANTHER" id="PTHR10492:SF57">
    <property type="entry name" value="ATP-DEPENDENT DNA HELICASE"/>
    <property type="match status" value="1"/>
</dbReference>
<feature type="compositionally biased region" description="Polar residues" evidence="5">
    <location>
        <begin position="2517"/>
        <end position="2533"/>
    </location>
</feature>
<dbReference type="InterPro" id="IPR038765">
    <property type="entry name" value="Papain-like_cys_pep_sf"/>
</dbReference>
<feature type="signal peptide" evidence="6">
    <location>
        <begin position="1"/>
        <end position="17"/>
    </location>
</feature>
<gene>
    <name evidence="8" type="ORF">niasHT_008220</name>
</gene>
<feature type="region of interest" description="Disordered" evidence="5">
    <location>
        <begin position="564"/>
        <end position="603"/>
    </location>
</feature>
<feature type="domain" description="Ubiquitin-like protease family profile" evidence="7">
    <location>
        <begin position="273"/>
        <end position="2004"/>
    </location>
</feature>
<comment type="similarity">
    <text evidence="4">Belongs to the helicase family.</text>
</comment>
<evidence type="ECO:0000256" key="4">
    <source>
        <dbReference type="RuleBase" id="RU363044"/>
    </source>
</evidence>
<feature type="compositionally biased region" description="Low complexity" evidence="5">
    <location>
        <begin position="583"/>
        <end position="592"/>
    </location>
</feature>
<feature type="region of interest" description="Disordered" evidence="5">
    <location>
        <begin position="951"/>
        <end position="971"/>
    </location>
</feature>
<feature type="compositionally biased region" description="Polar residues" evidence="5">
    <location>
        <begin position="144"/>
        <end position="165"/>
    </location>
</feature>
<dbReference type="GO" id="GO:0043139">
    <property type="term" value="F:5'-3' DNA helicase activity"/>
    <property type="evidence" value="ECO:0007669"/>
    <property type="project" value="UniProtKB-EC"/>
</dbReference>
<dbReference type="Pfam" id="PF14214">
    <property type="entry name" value="Helitron_like_N"/>
    <property type="match status" value="2"/>
</dbReference>
<evidence type="ECO:0000256" key="1">
    <source>
        <dbReference type="ARBA" id="ARBA00005234"/>
    </source>
</evidence>
<feature type="compositionally biased region" description="Basic residues" evidence="5">
    <location>
        <begin position="2134"/>
        <end position="2144"/>
    </location>
</feature>
<dbReference type="GO" id="GO:0006281">
    <property type="term" value="P:DNA repair"/>
    <property type="evidence" value="ECO:0007669"/>
    <property type="project" value="UniProtKB-KW"/>
</dbReference>
<proteinExistence type="inferred from homology"/>
<feature type="compositionally biased region" description="Polar residues" evidence="5">
    <location>
        <begin position="84"/>
        <end position="95"/>
    </location>
</feature>
<comment type="similarity">
    <text evidence="1">Belongs to the peptidase C48 family.</text>
</comment>
<keyword evidence="4" id="KW-0547">Nucleotide-binding</keyword>
<dbReference type="GO" id="GO:0006508">
    <property type="term" value="P:proteolysis"/>
    <property type="evidence" value="ECO:0007669"/>
    <property type="project" value="UniProtKB-KW"/>
</dbReference>
<dbReference type="InterPro" id="IPR027417">
    <property type="entry name" value="P-loop_NTPase"/>
</dbReference>
<feature type="compositionally biased region" description="Basic residues" evidence="5">
    <location>
        <begin position="572"/>
        <end position="582"/>
    </location>
</feature>
<comment type="caution">
    <text evidence="8">The sequence shown here is derived from an EMBL/GenBank/DDBJ whole genome shotgun (WGS) entry which is preliminary data.</text>
</comment>
<feature type="compositionally biased region" description="Basic and acidic residues" evidence="5">
    <location>
        <begin position="64"/>
        <end position="83"/>
    </location>
</feature>
<dbReference type="PROSITE" id="PS50600">
    <property type="entry name" value="ULP_PROTEASE"/>
    <property type="match status" value="1"/>
</dbReference>
<accession>A0ABD2LUU9</accession>
<dbReference type="Proteomes" id="UP001620626">
    <property type="component" value="Unassembled WGS sequence"/>
</dbReference>
<sequence>MFHKYLMKLRTCLLVVAVRRPAPRWIVVRKCVKTLHSMPIELNGTCEPWLIDCSSFTVAIQDDMTKKQEDKRRKDQERYRRQMEQSVSPGSSPVQDGSADVNGVASLPGITTPNISALQLSTPASSIGSKRRGRPPKAGDEAITASQNSVSSVDTQFSSATQNIEASPRSKKGKIDDLDRPMSALEAIASSPVSTQRNRGGRPSKKRGGHAGSGRSKANDSMNESSSMDQSSEANTSVAVLPTVHEKINFSTVPINFATTRNMACKIRRFAGVCLYERDGETAQGPRSGPRFIETCWNDLTQFLNDAFVVEYLAYLASISQRKVLVVDPVVWQMGIDRVIQYKNMTFGYDPNVPAEVILLPVHFPGHWTLIVHDVQFGTHFADSLPTPYGRLDPQLTDKIAKIISDILPSTVLTGIVNAVNLTVQYDGNSCGYFVCLYAESWLMNNRTFVLPNLSINYEKKRILWHINELYGSDNVPYHPREGVPTPCPIVYRHADELQSTSKAAEPMEVDEHDDIMIIEPQTSGQAVNAILTQAQVAGENQADTLGLVSESCVPQEPIAHVDDELFVRPKTPPRRSARIGRRQSASISRSPSPAPKRRTSANAVEHVTPFTQRCYLVHKGWCCAAAATKHYPEYSNSGKLGDKKCSHCGALLFPHEDSSICCRQGRVVLPKLNPHPKELAELLIDENQSREGKEFVRHMSRYNNLLQFASVSAGNKPCPAGGPMAVILNGEFHRRISSMQAGTTQTPGFGQLYILDPVEAMEQRRKNPTFTGEKITNEEEFVQGHQLNDETLEILEKMIQENHPAASAYKQAREQLQELLRQQRTEELRFFRMTLLNERSAPSGMKDPKLHPHQIITPSTGEGMFAIHADPNGAPATKGIWVENKQGQLNEIAPFNPWTDSLTYPLILPKGDDGYKIRMPYAKPAQKKRKSDQCVDQMFDTDAMSDDDMCETESIASSDAGSEASMQSETTHYDKSKKFVSLRDYCKYHLAIRDENVELQYHHILSCGGGLGQRWVLDQASKIDWQIASFLRRPDMDLRISTPKNLLQYLVNHYNKQQARQNPNARQKTVDDIGSVVRLSERNVNSLQYWKKMYEDCNTIFARCHDAKKARLIITFTNNREWPEFKENIYKNGQMFTDRFDMWMRVWCSKIAVFHHELYDKGFFGTILGSGESMEFQGRGGPHAHIVAQTDLDAVPEVIQEYIWAHIPPLPDKDDDSPIAKMHREVRDLMHMQLHRCSDSWCGPRDPNFGRCKKGFPAPFSKCTILHPDRPALYYRPSPTDGGAQIEVNGLIYDNSQVVPYNPYILLRYRVHHNVLFAYGNKANIKYALKYPFKGPGHCYVECKEESGSKIGIDEPAQYAKMNFRGATEAFAVVHSMPFAKLSHHVVHLSIHLPNQQPVVYRSFQLVSKAEEIQRGELPETQCSAYWKQWQNEWQHVPSLKDMLFEKVPEQFLWENNRWVLYKRKPSKRPPIGRVVPVPPTDRERFALYALMRHFPGDPDHLKLVNGQQYKTFTEAALQHGLLEDDQIWHKTLGEAALHRWPDQMRWLFVSILVFGQPSNALELWNKYKDQMYNPQGANSAAIRHAREQEALADIDWRLHFFNLSCVHCGLPDPPNSKAKNTNLAVEEFFFGDDDLNMPPGQPNQRPQQNTPPLNSDQQKVFDAVVRAIQSDPKDQTVSRRFFIFGDGGTGKTFLFGQIIKRLRKPPYTYKVLATASTGCAAILLPYGKTAHSTFRLGRDVSLDKLPSIPLESFFARRIREAQLIIIDEITMLHNTVIEVIDRVCKEMAIPQYKDLPFGGKTVIFSGDFKQSLPVVPHEGLTAQVTACFQTSPLFRQFTTMKLTINQRLGQGQQAYLQMCRQIGLGETGEYIWIPPQFLVKSREELIDFVYPNFHKIDFYFYCLNMTFGYDPNVPAEVILLPVHFPGHWTLIVHDVQFGTHFADSLPTPYGRLDPQLTDKIAKIISDILPSTVLTGIVNAVNLTVQYDGNSCGYFVCLYAESWLMNNRTFVLPNLSINYEKKRILWHINELYGSDNVPYHPREGVPTPCPIVYRHADELQSTSKAAEPMEVDEHDDIMIIEPQTSGQAVNAILTQAQVAGENQADTLGLVSESCVPQEPIAHVDDELFVRPKTPPRRSARIGRRQSASISRSPSPAPKRRTSANAVEHVTPFTQRCYLVHKGWCCAAAATKHYPEYSNSGKLGDKKCSHCGALLFPHEDSSICCRQGRVVLPKLNPHPKELAELLIDENQSREGKEFVRHMSRYNNLLQFASVSAGNKPCPAGGPMAVILNGEFHRRISSMQAGTTQTPGFGQLYILDPVEAMEQRRKNPTFTGEKITNEEEFVQGHQLNDETLEILEKMIQENHPAASAYKQAREQLQELLRQQRTEELRFFRMTLLNERSAPSGMKDPKLHPHQIITPSTGEGMFAIHADPNGAPATKGIWVENKQGQLNEIAPFNPWTDSLTYPLILPKGDDGYKIRMPYAKPAQKKRKSDQCVDQMFDTDAMSDDDMCETESIASSDAGSEASMQSETTHYDKSKKFVSLRDYCKYHLAIRDENVELQYHHILSCGGGLGQRWVLDQASKIDWQIASFLRRPDMDLRISTPKNLLQYLVNHYNKQQARQNPNARQKTVDDIGSVVRLSERNVNSLQYWKKMYEDCNTIFARCHDAKKARLFITFTNNREWPEFKENIYKNGQMFTDRFDMWMRVWCSKIAVFHHELYDKGFFGTILGSGESMEFQGRGGPHAHIVAQTDLDAVPEVIQEYIWAHIPPLPDKDDDSPIAKMHREVRDLMHMQLHRCSDSWCGPRDPNFGRCKKGFPAPFSKCTILHPDRPALYYRPSPTDGGAQIEVNGLIYDNSQVVPYNPYILLRYRVHHNVLFAYGNKANIKYALKYPFKGPGHCYVECKEESGSKIGIDEPAQYAKMNFRGATEAFAVVHSMPFAKLSHHVVHLSIHLPNQQPVVYRSFQLVSKAEEIQRGELPETQCSAYWKQWQNEWQHVPSLKDMLFEKVPEQFLWENNRWVLYKRKPSKRPPIGRVVPVPPTDRERFALYALMRHFPGDPDHLKLVNGQQYKTFTEAALQHGLLEDDQIWHKTLGEAALHRWPDQMRWLFVSILVFGQPSNALELWNKYKDQMYNPQGANSAAIRHAREQEALADIDWRLHFFNLSCVHCGLPDPPNSKAKNTNLAVEEFFFGDDDLNMPPGQPNQRPQQNTPPLNSDQQKVFDAVVRAIQSDPKDQTVSRRFFIFGDGGTGKTFLFGQIIKRLRKPPYTYKVLATASTGCAAILLPYGKTAHSTFRLGRDVSLDKLPSIPLESFFARRIREAQLIIIDEITMLHNTVIEVIDRVCKEMAIPQYKDLPFGGKTVIFSGDFKQSLPVVPHEGLTAQVTACFQTSPLFRQFTTMKLTINQRLGQGQQAYLQMCRQIGLGETGEYIWIPPQFLVKSREELIDFVYPNFHKIDFYFYCLNMTFGYDPNVPAEVILLPVHFPGHWTLIVHDVQFGTHFADSLPTPYGRLDPQLTDKIAKIISDILPSTVLTGIVNAVNLTVQYDGNSCGYFVCLYAESWLMNNRTFVLPNLSINYEKKRILWHINELYGSDNVPYHPREGVPTPCPIVYRHADELQSTSKAAEPMEVDEHDDIMIIEPQTSGQAVNAILTQAQVAGENQADTLGLVSESCVPQEPIAHVDDELFVRPKTPPRRSARIGRRQSASISRSPSPAPKRRTSANAVEHVTPFTQRCYLVHKGWCCAAAATKHYPEYSNSGKLGDKKCSHCGALLFPHEDRQKVFDAVVRAIQSDPKDQTVSRRFFIFGDGGTGKTFLFGQIIKRLRKPPYTYKVLATASTGCAAILLPYGKTAHSTFRLGRDVSLDKLPSIPLESFFARRIREAQLIIIDEITMLHNTVIEVIDRVCKEMAIPQYKDLPFGGKTVIFSGDFKQSLPVVPHEGLTAQVTACFQTSPLFRQFTTMKLTINQRLGQGQQAYLQMCRQIGLGETGEYIWIPPQFLVKSREELIDFVYPNFQQLLGNDKELLNRLILAPHIDTCDAINEIMMENVPGQVREYLSSDKPLDERPLDINEIESEVAALNRRSDSGMPPHRLRLKVGSVVVLLINKSDREGLINGTRIVLEELGDDRLVGRVINNNAVGGQVKFFIERTRNVYEDKTPGGIKYERLQFPIKPAFAMTILKGQGQTISTIGIDLERDVFSHGQLYTAFSRATDGNNVRVYAPRRETDDQGQAKVLNIVATKMLKLQ</sequence>
<feature type="region of interest" description="Disordered" evidence="5">
    <location>
        <begin position="3691"/>
        <end position="3727"/>
    </location>
</feature>
<dbReference type="Pfam" id="PF21530">
    <property type="entry name" value="Pif1_2B_dom"/>
    <property type="match status" value="1"/>
</dbReference>
<dbReference type="EC" id="5.6.2.3" evidence="4"/>
<evidence type="ECO:0000259" key="7">
    <source>
        <dbReference type="PROSITE" id="PS50600"/>
    </source>
</evidence>
<evidence type="ECO:0000256" key="6">
    <source>
        <dbReference type="SAM" id="SignalP"/>
    </source>
</evidence>
<dbReference type="InterPro" id="IPR049163">
    <property type="entry name" value="Pif1-like_2B_dom"/>
</dbReference>
<dbReference type="InterPro" id="IPR003593">
    <property type="entry name" value="AAA+_ATPase"/>
</dbReference>
<keyword evidence="4" id="KW-0233">DNA recombination</keyword>
<feature type="region of interest" description="Disordered" evidence="5">
    <location>
        <begin position="3199"/>
        <end position="3220"/>
    </location>
</feature>
<feature type="compositionally biased region" description="Low complexity" evidence="5">
    <location>
        <begin position="1638"/>
        <end position="1656"/>
    </location>
</feature>
<feature type="region of interest" description="Disordered" evidence="5">
    <location>
        <begin position="1637"/>
        <end position="1658"/>
    </location>
</feature>
<feature type="region of interest" description="Disordered" evidence="5">
    <location>
        <begin position="64"/>
        <end position="236"/>
    </location>
</feature>
<dbReference type="GO" id="GO:0005524">
    <property type="term" value="F:ATP binding"/>
    <property type="evidence" value="ECO:0007669"/>
    <property type="project" value="UniProtKB-KW"/>
</dbReference>
<dbReference type="EMBL" id="JBICBT010000261">
    <property type="protein sequence ID" value="KAL3118873.1"/>
    <property type="molecule type" value="Genomic_DNA"/>
</dbReference>